<keyword evidence="2" id="KW-1185">Reference proteome</keyword>
<dbReference type="AlphaFoldDB" id="A0A8J7I075"/>
<reference evidence="1 2" key="1">
    <citation type="journal article" date="2021" name="Int. J. Syst. Evol. Microbiol.">
        <title>Amazonocrinis nigriterrae gen. nov., sp. nov., Atlanticothrix silvestris gen. nov., sp. nov. and Dendronalium phyllosphericum gen. nov., sp. nov., nostocacean cyanobacteria from Brazilian environments.</title>
        <authorList>
            <person name="Alvarenga D.O."/>
            <person name="Andreote A.P.D."/>
            <person name="Branco L.H.Z."/>
            <person name="Delbaje E."/>
            <person name="Cruz R.B."/>
            <person name="Varani A.M."/>
            <person name="Fiore M.F."/>
        </authorList>
    </citation>
    <scope>NUCLEOTIDE SEQUENCE [LARGE SCALE GENOMIC DNA]</scope>
    <source>
        <strain evidence="1 2">CENA67</strain>
    </source>
</reference>
<dbReference type="EMBL" id="JAECZC010000100">
    <property type="protein sequence ID" value="MBH8566598.1"/>
    <property type="molecule type" value="Genomic_DNA"/>
</dbReference>
<comment type="caution">
    <text evidence="1">The sequence shown here is derived from an EMBL/GenBank/DDBJ whole genome shotgun (WGS) entry which is preliminary data.</text>
</comment>
<dbReference type="Proteomes" id="UP000632766">
    <property type="component" value="Unassembled WGS sequence"/>
</dbReference>
<sequence length="52" mass="5810">MTRPLAKVVLSVLFFARQSPQVGKPAHGAALSLRLCVKQKKIYARSLLMMVR</sequence>
<name>A0A8J7I075_9NOST</name>
<accession>A0A8J7I075</accession>
<evidence type="ECO:0000313" key="1">
    <source>
        <dbReference type="EMBL" id="MBH8566598.1"/>
    </source>
</evidence>
<gene>
    <name evidence="1" type="ORF">I8748_31350</name>
</gene>
<organism evidence="1 2">
    <name type="scientific">Amazonocrinis nigriterrae CENA67</name>
    <dbReference type="NCBI Taxonomy" id="2794033"/>
    <lineage>
        <taxon>Bacteria</taxon>
        <taxon>Bacillati</taxon>
        <taxon>Cyanobacteriota</taxon>
        <taxon>Cyanophyceae</taxon>
        <taxon>Nostocales</taxon>
        <taxon>Nostocaceae</taxon>
        <taxon>Amazonocrinis</taxon>
        <taxon>Amazonocrinis nigriterrae</taxon>
    </lineage>
</organism>
<proteinExistence type="predicted"/>
<evidence type="ECO:0000313" key="2">
    <source>
        <dbReference type="Proteomes" id="UP000632766"/>
    </source>
</evidence>
<protein>
    <submittedName>
        <fullName evidence="1">Uncharacterized protein</fullName>
    </submittedName>
</protein>